<organism evidence="2 3">
    <name type="scientific">Drosophila busckii</name>
    <name type="common">Fruit fly</name>
    <dbReference type="NCBI Taxonomy" id="30019"/>
    <lineage>
        <taxon>Eukaryota</taxon>
        <taxon>Metazoa</taxon>
        <taxon>Ecdysozoa</taxon>
        <taxon>Arthropoda</taxon>
        <taxon>Hexapoda</taxon>
        <taxon>Insecta</taxon>
        <taxon>Pterygota</taxon>
        <taxon>Neoptera</taxon>
        <taxon>Endopterygota</taxon>
        <taxon>Diptera</taxon>
        <taxon>Brachycera</taxon>
        <taxon>Muscomorpha</taxon>
        <taxon>Ephydroidea</taxon>
        <taxon>Drosophilidae</taxon>
        <taxon>Drosophila</taxon>
    </lineage>
</organism>
<dbReference type="GO" id="GO:0005634">
    <property type="term" value="C:nucleus"/>
    <property type="evidence" value="ECO:0007669"/>
    <property type="project" value="TreeGrafter"/>
</dbReference>
<feature type="non-terminal residue" evidence="2">
    <location>
        <position position="77"/>
    </location>
</feature>
<reference evidence="2 3" key="1">
    <citation type="submission" date="2015-08" db="EMBL/GenBank/DDBJ databases">
        <title>Ancestral chromatin configuration constrains chromatin evolution on differentiating sex chromosomes in Drosophila.</title>
        <authorList>
            <person name="Zhou Q."/>
            <person name="Bachtrog D."/>
        </authorList>
    </citation>
    <scope>NUCLEOTIDE SEQUENCE [LARGE SCALE GENOMIC DNA]</scope>
    <source>
        <tissue evidence="2">Whole larvae</tissue>
    </source>
</reference>
<dbReference type="OMA" id="RAIENIM"/>
<dbReference type="Proteomes" id="UP000494163">
    <property type="component" value="Chromosome 3R"/>
</dbReference>
<feature type="non-terminal residue" evidence="2">
    <location>
        <position position="1"/>
    </location>
</feature>
<dbReference type="Pfam" id="PF07500">
    <property type="entry name" value="TFIIS_M"/>
    <property type="match status" value="1"/>
</dbReference>
<dbReference type="InterPro" id="IPR003618">
    <property type="entry name" value="TFIIS_cen_dom"/>
</dbReference>
<dbReference type="PANTHER" id="PTHR11477">
    <property type="entry name" value="TRANSCRIPTION FACTOR S-II ZINC FINGER DOMAIN-CONTAINING PROTEIN"/>
    <property type="match status" value="1"/>
</dbReference>
<evidence type="ECO:0000313" key="3">
    <source>
        <dbReference type="Proteomes" id="UP000494163"/>
    </source>
</evidence>
<protein>
    <submittedName>
        <fullName evidence="2">TfIIS</fullName>
    </submittedName>
</protein>
<dbReference type="SMR" id="A0A0M3QXW2"/>
<feature type="domain" description="TFIIS central" evidence="1">
    <location>
        <begin position="1"/>
        <end position="73"/>
    </location>
</feature>
<dbReference type="STRING" id="30019.A0A0M3QXW2"/>
<dbReference type="AlphaFoldDB" id="A0A0M3QXW2"/>
<sequence>NVKYKSKYRSLMFNIKDRKNKTLFDKICAKQVDPKQLVRMTAAELASQELAKWREEENKHQLDMIKKSELDMLSCAQ</sequence>
<evidence type="ECO:0000313" key="2">
    <source>
        <dbReference type="EMBL" id="ALC46569.1"/>
    </source>
</evidence>
<dbReference type="PROSITE" id="PS51321">
    <property type="entry name" value="TFIIS_CENTRAL"/>
    <property type="match status" value="1"/>
</dbReference>
<dbReference type="InterPro" id="IPR036575">
    <property type="entry name" value="TFIIS_cen_dom_sf"/>
</dbReference>
<accession>A0A0M3QXW2</accession>
<keyword evidence="3" id="KW-1185">Reference proteome</keyword>
<proteinExistence type="predicted"/>
<gene>
    <name evidence="2" type="ORF">Dbus_chr3Rg1319</name>
</gene>
<dbReference type="SUPFAM" id="SSF46942">
    <property type="entry name" value="Elongation factor TFIIS domain 2"/>
    <property type="match status" value="1"/>
</dbReference>
<dbReference type="PANTHER" id="PTHR11477:SF51">
    <property type="entry name" value="PROTEIN PARTNER OF SNF, ISOFORM B"/>
    <property type="match status" value="1"/>
</dbReference>
<dbReference type="EMBL" id="CP012526">
    <property type="protein sequence ID" value="ALC46569.1"/>
    <property type="molecule type" value="Genomic_DNA"/>
</dbReference>
<dbReference type="Gene3D" id="1.10.472.30">
    <property type="entry name" value="Transcription elongation factor S-II, central domain"/>
    <property type="match status" value="1"/>
</dbReference>
<name>A0A0M3QXW2_DROBS</name>
<dbReference type="GO" id="GO:0006351">
    <property type="term" value="P:DNA-templated transcription"/>
    <property type="evidence" value="ECO:0007669"/>
    <property type="project" value="InterPro"/>
</dbReference>
<evidence type="ECO:0000259" key="1">
    <source>
        <dbReference type="PROSITE" id="PS51321"/>
    </source>
</evidence>